<dbReference type="AlphaFoldDB" id="A0A3A8JDW4"/>
<keyword evidence="2" id="KW-0805">Transcription regulation</keyword>
<dbReference type="GO" id="GO:0003700">
    <property type="term" value="F:DNA-binding transcription factor activity"/>
    <property type="evidence" value="ECO:0007669"/>
    <property type="project" value="InterPro"/>
</dbReference>
<dbReference type="PANTHER" id="PTHR30126:SF39">
    <property type="entry name" value="HTH-TYPE TRANSCRIPTIONAL REGULATOR CYSL"/>
    <property type="match status" value="1"/>
</dbReference>
<feature type="domain" description="HTH lysR-type" evidence="5">
    <location>
        <begin position="12"/>
        <end position="68"/>
    </location>
</feature>
<dbReference type="GO" id="GO:0000976">
    <property type="term" value="F:transcription cis-regulatory region binding"/>
    <property type="evidence" value="ECO:0007669"/>
    <property type="project" value="TreeGrafter"/>
</dbReference>
<evidence type="ECO:0000256" key="1">
    <source>
        <dbReference type="ARBA" id="ARBA00009437"/>
    </source>
</evidence>
<proteinExistence type="inferred from homology"/>
<dbReference type="InterPro" id="IPR036388">
    <property type="entry name" value="WH-like_DNA-bd_sf"/>
</dbReference>
<dbReference type="Pfam" id="PF03466">
    <property type="entry name" value="LysR_substrate"/>
    <property type="match status" value="1"/>
</dbReference>
<keyword evidence="7" id="KW-1185">Reference proteome</keyword>
<reference evidence="7" key="1">
    <citation type="submission" date="2018-09" db="EMBL/GenBank/DDBJ databases">
        <authorList>
            <person name="Livingstone P.G."/>
            <person name="Whitworth D.E."/>
        </authorList>
    </citation>
    <scope>NUCLEOTIDE SEQUENCE [LARGE SCALE GENOMIC DNA]</scope>
    <source>
        <strain evidence="7">CA054A</strain>
    </source>
</reference>
<dbReference type="SUPFAM" id="SSF53850">
    <property type="entry name" value="Periplasmic binding protein-like II"/>
    <property type="match status" value="1"/>
</dbReference>
<dbReference type="RefSeq" id="WP_120540702.1">
    <property type="nucleotide sequence ID" value="NZ_RAVZ01000061.1"/>
</dbReference>
<evidence type="ECO:0000256" key="2">
    <source>
        <dbReference type="ARBA" id="ARBA00023015"/>
    </source>
</evidence>
<evidence type="ECO:0000256" key="3">
    <source>
        <dbReference type="ARBA" id="ARBA00023125"/>
    </source>
</evidence>
<dbReference type="OrthoDB" id="5491674at2"/>
<keyword evidence="3" id="KW-0238">DNA-binding</keyword>
<evidence type="ECO:0000313" key="7">
    <source>
        <dbReference type="Proteomes" id="UP000268094"/>
    </source>
</evidence>
<dbReference type="Gene3D" id="1.10.10.10">
    <property type="entry name" value="Winged helix-like DNA-binding domain superfamily/Winged helix DNA-binding domain"/>
    <property type="match status" value="1"/>
</dbReference>
<dbReference type="SUPFAM" id="SSF46785">
    <property type="entry name" value="Winged helix' DNA-binding domain"/>
    <property type="match status" value="1"/>
</dbReference>
<gene>
    <name evidence="6" type="ORF">D7V88_11665</name>
</gene>
<dbReference type="PANTHER" id="PTHR30126">
    <property type="entry name" value="HTH-TYPE TRANSCRIPTIONAL REGULATOR"/>
    <property type="match status" value="1"/>
</dbReference>
<dbReference type="EMBL" id="RAVZ01000061">
    <property type="protein sequence ID" value="RKG90040.1"/>
    <property type="molecule type" value="Genomic_DNA"/>
</dbReference>
<dbReference type="PROSITE" id="PS50931">
    <property type="entry name" value="HTH_LYSR"/>
    <property type="match status" value="1"/>
</dbReference>
<comment type="caution">
    <text evidence="6">The sequence shown here is derived from an EMBL/GenBank/DDBJ whole genome shotgun (WGS) entry which is preliminary data.</text>
</comment>
<dbReference type="CDD" id="cd05466">
    <property type="entry name" value="PBP2_LTTR_substrate"/>
    <property type="match status" value="1"/>
</dbReference>
<name>A0A3A8JDW4_9BACT</name>
<dbReference type="Gene3D" id="3.40.190.290">
    <property type="match status" value="1"/>
</dbReference>
<dbReference type="Proteomes" id="UP000268094">
    <property type="component" value="Unassembled WGS sequence"/>
</dbReference>
<dbReference type="InterPro" id="IPR005119">
    <property type="entry name" value="LysR_subst-bd"/>
</dbReference>
<comment type="similarity">
    <text evidence="1">Belongs to the LysR transcriptional regulatory family.</text>
</comment>
<evidence type="ECO:0000259" key="5">
    <source>
        <dbReference type="PROSITE" id="PS50931"/>
    </source>
</evidence>
<dbReference type="InterPro" id="IPR000847">
    <property type="entry name" value="LysR_HTH_N"/>
</dbReference>
<dbReference type="Pfam" id="PF00126">
    <property type="entry name" value="HTH_1"/>
    <property type="match status" value="1"/>
</dbReference>
<evidence type="ECO:0000313" key="6">
    <source>
        <dbReference type="EMBL" id="RKG90040.1"/>
    </source>
</evidence>
<dbReference type="InterPro" id="IPR036390">
    <property type="entry name" value="WH_DNA-bd_sf"/>
</dbReference>
<evidence type="ECO:0000256" key="4">
    <source>
        <dbReference type="ARBA" id="ARBA00023163"/>
    </source>
</evidence>
<keyword evidence="4" id="KW-0804">Transcription</keyword>
<organism evidence="6 7">
    <name type="scientific">Corallococcus terminator</name>
    <dbReference type="NCBI Taxonomy" id="2316733"/>
    <lineage>
        <taxon>Bacteria</taxon>
        <taxon>Pseudomonadati</taxon>
        <taxon>Myxococcota</taxon>
        <taxon>Myxococcia</taxon>
        <taxon>Myxococcales</taxon>
        <taxon>Cystobacterineae</taxon>
        <taxon>Myxococcaceae</taxon>
        <taxon>Corallococcus</taxon>
    </lineage>
</organism>
<protein>
    <submittedName>
        <fullName evidence="6">LysR family transcriptional regulator</fullName>
    </submittedName>
</protein>
<sequence length="306" mass="33627">MPPRKLLRHLVWLESFTAAVEAGSIDAAAEHLGVARSVVSEHIRALEEALADGAVLLERGPGRRLQLSARGERLYAGTQTPLHQLDMKRLVDLARVEPTLRLGLNPTLSMSLLGGIAQDAAATDLKLVVGFGGSHELVRQVQTRQQDLVLDFTPLPPHDGVDSESLLRMSFVVLAGPDSALVREQASRRALDVKDLQGQRFVDWLRDDPYGGANSARFSAQGVKVDEVGRVESFLHLYELLRAYRACAIAPDVRPTQPFPSDIHVWPLREAEPQVVEVVALWPSGGLSPGAHAVLDGLRRRLRKRR</sequence>
<accession>A0A3A8JDW4</accession>